<dbReference type="SUPFAM" id="SSF56091">
    <property type="entry name" value="DNA ligase/mRNA capping enzyme, catalytic domain"/>
    <property type="match status" value="1"/>
</dbReference>
<dbReference type="InterPro" id="IPR012340">
    <property type="entry name" value="NA-bd_OB-fold"/>
</dbReference>
<evidence type="ECO:0000256" key="1">
    <source>
        <dbReference type="ARBA" id="ARBA00007572"/>
    </source>
</evidence>
<dbReference type="CDD" id="cd07971">
    <property type="entry name" value="OBF_DNA_ligase_LigD"/>
    <property type="match status" value="1"/>
</dbReference>
<dbReference type="Gene3D" id="2.40.50.140">
    <property type="entry name" value="Nucleic acid-binding proteins"/>
    <property type="match status" value="1"/>
</dbReference>
<protein>
    <recommendedName>
        <fullName evidence="2">DNA ligase (ATP)</fullName>
        <ecNumber evidence="2">6.5.1.1</ecNumber>
    </recommendedName>
</protein>
<dbReference type="Gene3D" id="3.30.1490.70">
    <property type="match status" value="1"/>
</dbReference>
<feature type="domain" description="ATP-dependent DNA ligase family profile" evidence="5">
    <location>
        <begin position="104"/>
        <end position="195"/>
    </location>
</feature>
<dbReference type="EMBL" id="SMBP01000001">
    <property type="protein sequence ID" value="TCU63535.1"/>
    <property type="molecule type" value="Genomic_DNA"/>
</dbReference>
<dbReference type="Pfam" id="PF01068">
    <property type="entry name" value="DNA_ligase_A_M"/>
    <property type="match status" value="1"/>
</dbReference>
<evidence type="ECO:0000259" key="5">
    <source>
        <dbReference type="PROSITE" id="PS50160"/>
    </source>
</evidence>
<dbReference type="PANTHER" id="PTHR45674:SF4">
    <property type="entry name" value="DNA LIGASE 1"/>
    <property type="match status" value="1"/>
</dbReference>
<sequence>MHFPLYDPMLIGTEQPPFDDDAYIYEIKMDGVRCLAYLYKDHVELINKRHLKLNSKFPELKSLYKQAKKPCVIDGELHVFQDGKSDFFAIQRRTLTSDPFRIRQHSKKFPAVFTAFDILNLDGEDLCQKPLMERKKLLEKNIKESPICNISRYIEQEGKALFALTKQQQLEGIVAKRKESLYQPGKRTKEWIKCKHLLEADFAVVGYIPKEHAMLSLVLAAYDNQKLQYCGHVTMGVSKDYLFAHIKDTIPCPFSVLPDGNEDATWISPFLCGTVKFMEYTQSGGMRQPVFKGFREDKQPIECLMHQLQEH</sequence>
<evidence type="ECO:0000256" key="4">
    <source>
        <dbReference type="ARBA" id="ARBA00034003"/>
    </source>
</evidence>
<proteinExistence type="inferred from homology"/>
<comment type="catalytic activity">
    <reaction evidence="4">
        <text>ATP + (deoxyribonucleotide)n-3'-hydroxyl + 5'-phospho-(deoxyribonucleotide)m = (deoxyribonucleotide)n+m + AMP + diphosphate.</text>
        <dbReference type="EC" id="6.5.1.1"/>
    </reaction>
</comment>
<evidence type="ECO:0000256" key="3">
    <source>
        <dbReference type="ARBA" id="ARBA00022598"/>
    </source>
</evidence>
<dbReference type="InterPro" id="IPR012310">
    <property type="entry name" value="DNA_ligase_ATP-dep_cent"/>
</dbReference>
<organism evidence="6 7">
    <name type="scientific">Longicatena caecimuris</name>
    <dbReference type="NCBI Taxonomy" id="1796635"/>
    <lineage>
        <taxon>Bacteria</taxon>
        <taxon>Bacillati</taxon>
        <taxon>Bacillota</taxon>
        <taxon>Erysipelotrichia</taxon>
        <taxon>Erysipelotrichales</taxon>
        <taxon>Erysipelotrichaceae</taxon>
        <taxon>Longicatena</taxon>
    </lineage>
</organism>
<evidence type="ECO:0000313" key="7">
    <source>
        <dbReference type="Proteomes" id="UP000295773"/>
    </source>
</evidence>
<accession>A0A4R3TPH3</accession>
<keyword evidence="7" id="KW-1185">Reference proteome</keyword>
<comment type="similarity">
    <text evidence="1">Belongs to the ATP-dependent DNA ligase family.</text>
</comment>
<reference evidence="6 7" key="1">
    <citation type="submission" date="2019-03" db="EMBL/GenBank/DDBJ databases">
        <title>Genomic Encyclopedia of Type Strains, Phase IV (KMG-IV): sequencing the most valuable type-strain genomes for metagenomic binning, comparative biology and taxonomic classification.</title>
        <authorList>
            <person name="Goeker M."/>
        </authorList>
    </citation>
    <scope>NUCLEOTIDE SEQUENCE [LARGE SCALE GENOMIC DNA]</scope>
    <source>
        <strain evidence="6 7">DSM 29481</strain>
    </source>
</reference>
<dbReference type="PROSITE" id="PS50160">
    <property type="entry name" value="DNA_LIGASE_A3"/>
    <property type="match status" value="1"/>
</dbReference>
<dbReference type="NCBIfam" id="TIGR02779">
    <property type="entry name" value="NHEJ_ligase_lig"/>
    <property type="match status" value="1"/>
</dbReference>
<dbReference type="Pfam" id="PF04679">
    <property type="entry name" value="DNA_ligase_A_C"/>
    <property type="match status" value="1"/>
</dbReference>
<dbReference type="AlphaFoldDB" id="A0A4R3TPH3"/>
<dbReference type="RefSeq" id="WP_132223323.1">
    <property type="nucleotide sequence ID" value="NZ_JANKBG010000001.1"/>
</dbReference>
<dbReference type="SUPFAM" id="SSF50249">
    <property type="entry name" value="Nucleic acid-binding proteins"/>
    <property type="match status" value="1"/>
</dbReference>
<dbReference type="CDD" id="cd07906">
    <property type="entry name" value="Adenylation_DNA_ligase_LigD_LigC"/>
    <property type="match status" value="1"/>
</dbReference>
<dbReference type="InterPro" id="IPR050191">
    <property type="entry name" value="ATP-dep_DNA_ligase"/>
</dbReference>
<dbReference type="GO" id="GO:0006310">
    <property type="term" value="P:DNA recombination"/>
    <property type="evidence" value="ECO:0007669"/>
    <property type="project" value="InterPro"/>
</dbReference>
<dbReference type="Proteomes" id="UP000295773">
    <property type="component" value="Unassembled WGS sequence"/>
</dbReference>
<keyword evidence="3 6" id="KW-0436">Ligase</keyword>
<dbReference type="GO" id="GO:0005524">
    <property type="term" value="F:ATP binding"/>
    <property type="evidence" value="ECO:0007669"/>
    <property type="project" value="InterPro"/>
</dbReference>
<dbReference type="Gene3D" id="3.30.470.30">
    <property type="entry name" value="DNA ligase/mRNA capping enzyme"/>
    <property type="match status" value="1"/>
</dbReference>
<dbReference type="InterPro" id="IPR012309">
    <property type="entry name" value="DNA_ligase_ATP-dep_C"/>
</dbReference>
<dbReference type="PANTHER" id="PTHR45674">
    <property type="entry name" value="DNA LIGASE 1/3 FAMILY MEMBER"/>
    <property type="match status" value="1"/>
</dbReference>
<name>A0A4R3TPH3_9FIRM</name>
<dbReference type="EC" id="6.5.1.1" evidence="2"/>
<dbReference type="GO" id="GO:0006281">
    <property type="term" value="P:DNA repair"/>
    <property type="evidence" value="ECO:0007669"/>
    <property type="project" value="InterPro"/>
</dbReference>
<gene>
    <name evidence="6" type="ORF">EDD61_101187</name>
</gene>
<evidence type="ECO:0000313" key="6">
    <source>
        <dbReference type="EMBL" id="TCU63535.1"/>
    </source>
</evidence>
<dbReference type="InterPro" id="IPR014146">
    <property type="entry name" value="LigD_ligase_dom"/>
</dbReference>
<evidence type="ECO:0000256" key="2">
    <source>
        <dbReference type="ARBA" id="ARBA00012727"/>
    </source>
</evidence>
<dbReference type="GO" id="GO:0003910">
    <property type="term" value="F:DNA ligase (ATP) activity"/>
    <property type="evidence" value="ECO:0007669"/>
    <property type="project" value="UniProtKB-EC"/>
</dbReference>
<comment type="caution">
    <text evidence="6">The sequence shown here is derived from an EMBL/GenBank/DDBJ whole genome shotgun (WGS) entry which is preliminary data.</text>
</comment>